<comment type="caution">
    <text evidence="4">The sequence shown here is derived from an EMBL/GenBank/DDBJ whole genome shotgun (WGS) entry which is preliminary data.</text>
</comment>
<protein>
    <submittedName>
        <fullName evidence="4">FAS-associated factor 2-B (UBX domain-containing protein 8-B)</fullName>
    </submittedName>
</protein>
<reference evidence="4 5" key="1">
    <citation type="submission" date="2024-02" db="EMBL/GenBank/DDBJ databases">
        <authorList>
            <person name="Chen Y."/>
            <person name="Shah S."/>
            <person name="Dougan E. K."/>
            <person name="Thang M."/>
            <person name="Chan C."/>
        </authorList>
    </citation>
    <scope>NUCLEOTIDE SEQUENCE [LARGE SCALE GENOMIC DNA]</scope>
</reference>
<dbReference type="InterPro" id="IPR050730">
    <property type="entry name" value="UBX_domain-protein"/>
</dbReference>
<evidence type="ECO:0000313" key="4">
    <source>
        <dbReference type="EMBL" id="CAK9030312.1"/>
    </source>
</evidence>
<feature type="compositionally biased region" description="Polar residues" evidence="2">
    <location>
        <begin position="95"/>
        <end position="104"/>
    </location>
</feature>
<dbReference type="InterPro" id="IPR006577">
    <property type="entry name" value="UAS"/>
</dbReference>
<dbReference type="InterPro" id="IPR036249">
    <property type="entry name" value="Thioredoxin-like_sf"/>
</dbReference>
<dbReference type="CDD" id="cd01767">
    <property type="entry name" value="UBX"/>
    <property type="match status" value="1"/>
</dbReference>
<dbReference type="SMART" id="SM00166">
    <property type="entry name" value="UBX"/>
    <property type="match status" value="1"/>
</dbReference>
<organism evidence="4 5">
    <name type="scientific">Durusdinium trenchii</name>
    <dbReference type="NCBI Taxonomy" id="1381693"/>
    <lineage>
        <taxon>Eukaryota</taxon>
        <taxon>Sar</taxon>
        <taxon>Alveolata</taxon>
        <taxon>Dinophyceae</taxon>
        <taxon>Suessiales</taxon>
        <taxon>Symbiodiniaceae</taxon>
        <taxon>Durusdinium</taxon>
    </lineage>
</organism>
<dbReference type="Pfam" id="PF00789">
    <property type="entry name" value="UBX"/>
    <property type="match status" value="1"/>
</dbReference>
<accession>A0ABP0KTS5</accession>
<dbReference type="CDD" id="cd02958">
    <property type="entry name" value="UAS"/>
    <property type="match status" value="1"/>
</dbReference>
<dbReference type="SMART" id="SM00594">
    <property type="entry name" value="UAS"/>
    <property type="match status" value="1"/>
</dbReference>
<dbReference type="InterPro" id="IPR029071">
    <property type="entry name" value="Ubiquitin-like_domsf"/>
</dbReference>
<feature type="region of interest" description="Disordered" evidence="2">
    <location>
        <begin position="56"/>
        <end position="106"/>
    </location>
</feature>
<evidence type="ECO:0000313" key="5">
    <source>
        <dbReference type="Proteomes" id="UP001642464"/>
    </source>
</evidence>
<proteinExistence type="predicted"/>
<evidence type="ECO:0000256" key="2">
    <source>
        <dbReference type="SAM" id="MobiDB-lite"/>
    </source>
</evidence>
<dbReference type="SUPFAM" id="SSF52833">
    <property type="entry name" value="Thioredoxin-like"/>
    <property type="match status" value="1"/>
</dbReference>
<dbReference type="SUPFAM" id="SSF54236">
    <property type="entry name" value="Ubiquitin-like"/>
    <property type="match status" value="1"/>
</dbReference>
<evidence type="ECO:0000256" key="1">
    <source>
        <dbReference type="ARBA" id="ARBA00023054"/>
    </source>
</evidence>
<keyword evidence="5" id="KW-1185">Reference proteome</keyword>
<dbReference type="PANTHER" id="PTHR23322">
    <property type="entry name" value="FAS-ASSOCIATED PROTEIN"/>
    <property type="match status" value="1"/>
</dbReference>
<feature type="domain" description="UBX" evidence="3">
    <location>
        <begin position="379"/>
        <end position="461"/>
    </location>
</feature>
<name>A0ABP0KTS5_9DINO</name>
<sequence>MADETLSAEQRRLLEQLAEVTDRDNADQQQRRRNLALLRAHNWNLDRALAASFEDDHTPAPELLGQSSSVRHRRTRSEDRSGDGDPAGGNRETQHPSSDSTRNDSAGVMAPLANLLLTPLRILTGFNGEVDTQTAVEVFVKDLNEKFVERRKQGARQGAPEGELALPNFVQMPYREALAEASRSEKLLLVYLHSPQHPDSGPFCDVLAMPEVSRLINDRMVAWGGCVEYAEAYRLCTLLDTATFPYLAVLEPPSDPQSTNAKLLECMEGALEFGLVLSKLTHATDQHGAIIAERVARRHEANERQRLRQEQDEALQQAMEEDRRKEEERRRKAEEERRAEEEEAIAREREEEERRRIEAEQQAKVQALRESMPPEPELVRGEVSTIRFKLPDGGGFQRRFPNGATLAELRNFVDFTLHERGSSISNYAIVQTFPKKAFGPDDDQTSTLADNGWSPQAALFIQDLDS</sequence>
<keyword evidence="1" id="KW-0175">Coiled coil</keyword>
<dbReference type="Gene3D" id="3.10.20.90">
    <property type="entry name" value="Phosphatidylinositol 3-kinase Catalytic Subunit, Chain A, domain 1"/>
    <property type="match status" value="1"/>
</dbReference>
<dbReference type="Gene3D" id="3.40.30.10">
    <property type="entry name" value="Glutaredoxin"/>
    <property type="match status" value="1"/>
</dbReference>
<evidence type="ECO:0000259" key="3">
    <source>
        <dbReference type="PROSITE" id="PS50033"/>
    </source>
</evidence>
<feature type="compositionally biased region" description="Basic and acidic residues" evidence="2">
    <location>
        <begin position="302"/>
        <end position="311"/>
    </location>
</feature>
<feature type="compositionally biased region" description="Basic and acidic residues" evidence="2">
    <location>
        <begin position="320"/>
        <end position="355"/>
    </location>
</feature>
<dbReference type="PROSITE" id="PS50033">
    <property type="entry name" value="UBX"/>
    <property type="match status" value="1"/>
</dbReference>
<dbReference type="InterPro" id="IPR001012">
    <property type="entry name" value="UBX_dom"/>
</dbReference>
<dbReference type="PANTHER" id="PTHR23322:SF1">
    <property type="entry name" value="FAS-ASSOCIATED FACTOR 2"/>
    <property type="match status" value="1"/>
</dbReference>
<feature type="region of interest" description="Disordered" evidence="2">
    <location>
        <begin position="302"/>
        <end position="355"/>
    </location>
</feature>
<dbReference type="EMBL" id="CAXAMM010013042">
    <property type="protein sequence ID" value="CAK9030312.1"/>
    <property type="molecule type" value="Genomic_DNA"/>
</dbReference>
<dbReference type="Proteomes" id="UP001642464">
    <property type="component" value="Unassembled WGS sequence"/>
</dbReference>
<gene>
    <name evidence="4" type="ORF">SCF082_LOCUS19171</name>
</gene>